<reference evidence="2 3" key="1">
    <citation type="submission" date="2020-12" db="EMBL/GenBank/DDBJ databases">
        <authorList>
            <person name="Zhou J."/>
        </authorList>
    </citation>
    <scope>NUCLEOTIDE SEQUENCE [LARGE SCALE GENOMIC DNA]</scope>
    <source>
        <strain evidence="2 3">CCUG 61299</strain>
    </source>
</reference>
<dbReference type="AlphaFoldDB" id="A0A7T7S1S8"/>
<feature type="transmembrane region" description="Helical" evidence="1">
    <location>
        <begin position="152"/>
        <end position="172"/>
    </location>
</feature>
<dbReference type="KEGG" id="awe:JG540_01420"/>
<proteinExistence type="predicted"/>
<protein>
    <submittedName>
        <fullName evidence="2">YesL family protein</fullName>
    </submittedName>
</protein>
<accession>A0A7T7S1S8</accession>
<feature type="transmembrane region" description="Helical" evidence="1">
    <location>
        <begin position="178"/>
        <end position="198"/>
    </location>
</feature>
<dbReference type="InterPro" id="IPR006938">
    <property type="entry name" value="DUF624"/>
</dbReference>
<keyword evidence="1" id="KW-0472">Membrane</keyword>
<keyword evidence="1" id="KW-1133">Transmembrane helix</keyword>
<dbReference type="Pfam" id="PF04854">
    <property type="entry name" value="DUF624"/>
    <property type="match status" value="1"/>
</dbReference>
<feature type="transmembrane region" description="Helical" evidence="1">
    <location>
        <begin position="22"/>
        <end position="49"/>
    </location>
</feature>
<dbReference type="EMBL" id="CP066802">
    <property type="protein sequence ID" value="QQM67588.1"/>
    <property type="molecule type" value="Genomic_DNA"/>
</dbReference>
<dbReference type="RefSeq" id="WP_200276300.1">
    <property type="nucleotide sequence ID" value="NZ_CP066802.1"/>
</dbReference>
<name>A0A7T7S1S8_9ACTO</name>
<dbReference type="Proteomes" id="UP000595895">
    <property type="component" value="Chromosome"/>
</dbReference>
<feature type="transmembrane region" description="Helical" evidence="1">
    <location>
        <begin position="111"/>
        <end position="131"/>
    </location>
</feature>
<dbReference type="PROSITE" id="PS51257">
    <property type="entry name" value="PROKAR_LIPOPROTEIN"/>
    <property type="match status" value="1"/>
</dbReference>
<evidence type="ECO:0000313" key="2">
    <source>
        <dbReference type="EMBL" id="QQM67588.1"/>
    </source>
</evidence>
<evidence type="ECO:0000256" key="1">
    <source>
        <dbReference type="SAM" id="Phobius"/>
    </source>
</evidence>
<organism evidence="2 3">
    <name type="scientific">Actinomyces weissii</name>
    <dbReference type="NCBI Taxonomy" id="675090"/>
    <lineage>
        <taxon>Bacteria</taxon>
        <taxon>Bacillati</taxon>
        <taxon>Actinomycetota</taxon>
        <taxon>Actinomycetes</taxon>
        <taxon>Actinomycetales</taxon>
        <taxon>Actinomycetaceae</taxon>
        <taxon>Actinomyces</taxon>
    </lineage>
</organism>
<gene>
    <name evidence="2" type="ORF">JG540_01420</name>
</gene>
<keyword evidence="1" id="KW-0812">Transmembrane</keyword>
<sequence length="214" mass="22605">MSRLLNLESPFYRAYSAAADLVILNGLTLLGCLPLVTAGASLTACARVVSGMVREEEGYLLRTWWKVFRGALAQSLGWWLPVLGLGALGLWESRLLGTTSSATLGGGLTGLLLAGLVVVLGVLVWLVPLTADFDNTLRAHLGNAVRLAVGRLDLTCACLLVLAAPAGVFWLLPVARTAAAWFMVILGVAFAGYLMALLQRGVMARLRGEAAASR</sequence>
<evidence type="ECO:0000313" key="3">
    <source>
        <dbReference type="Proteomes" id="UP000595895"/>
    </source>
</evidence>
<keyword evidence="3" id="KW-1185">Reference proteome</keyword>